<protein>
    <submittedName>
        <fullName evidence="2">Uncharacterized protein</fullName>
    </submittedName>
</protein>
<proteinExistence type="predicted"/>
<feature type="region of interest" description="Disordered" evidence="1">
    <location>
        <begin position="1"/>
        <end position="20"/>
    </location>
</feature>
<sequence>MSKRPQSSNPPNTNDGCGNGFSLTAALAQGALAASFPPSLALSPTQINERSNMSRTRILAILEDALQIIDGEFDDGNDSLRFGEERLSAQ</sequence>
<gene>
    <name evidence="2" type="ORF">SEMRO_1489_G276930.1</name>
</gene>
<evidence type="ECO:0000313" key="2">
    <source>
        <dbReference type="EMBL" id="CAB9524059.1"/>
    </source>
</evidence>
<feature type="compositionally biased region" description="Polar residues" evidence="1">
    <location>
        <begin position="1"/>
        <end position="16"/>
    </location>
</feature>
<evidence type="ECO:0000313" key="3">
    <source>
        <dbReference type="Proteomes" id="UP001153069"/>
    </source>
</evidence>
<evidence type="ECO:0000256" key="1">
    <source>
        <dbReference type="SAM" id="MobiDB-lite"/>
    </source>
</evidence>
<comment type="caution">
    <text evidence="2">The sequence shown here is derived from an EMBL/GenBank/DDBJ whole genome shotgun (WGS) entry which is preliminary data.</text>
</comment>
<dbReference type="AlphaFoldDB" id="A0A9N8ERK9"/>
<dbReference type="Proteomes" id="UP001153069">
    <property type="component" value="Unassembled WGS sequence"/>
</dbReference>
<dbReference type="EMBL" id="CAICTM010001487">
    <property type="protein sequence ID" value="CAB9524059.1"/>
    <property type="molecule type" value="Genomic_DNA"/>
</dbReference>
<organism evidence="2 3">
    <name type="scientific">Seminavis robusta</name>
    <dbReference type="NCBI Taxonomy" id="568900"/>
    <lineage>
        <taxon>Eukaryota</taxon>
        <taxon>Sar</taxon>
        <taxon>Stramenopiles</taxon>
        <taxon>Ochrophyta</taxon>
        <taxon>Bacillariophyta</taxon>
        <taxon>Bacillariophyceae</taxon>
        <taxon>Bacillariophycidae</taxon>
        <taxon>Naviculales</taxon>
        <taxon>Naviculaceae</taxon>
        <taxon>Seminavis</taxon>
    </lineage>
</organism>
<accession>A0A9N8ERK9</accession>
<name>A0A9N8ERK9_9STRA</name>
<reference evidence="2" key="1">
    <citation type="submission" date="2020-06" db="EMBL/GenBank/DDBJ databases">
        <authorList>
            <consortium name="Plant Systems Biology data submission"/>
        </authorList>
    </citation>
    <scope>NUCLEOTIDE SEQUENCE</scope>
    <source>
        <strain evidence="2">D6</strain>
    </source>
</reference>
<keyword evidence="3" id="KW-1185">Reference proteome</keyword>